<protein>
    <submittedName>
        <fullName evidence="1">Uncharacterized protein</fullName>
    </submittedName>
</protein>
<keyword evidence="2" id="KW-1185">Reference proteome</keyword>
<evidence type="ECO:0000313" key="1">
    <source>
        <dbReference type="EMBL" id="CAL1584060.1"/>
    </source>
</evidence>
<dbReference type="AlphaFoldDB" id="A0AAV2K2C7"/>
<reference evidence="1 2" key="1">
    <citation type="submission" date="2024-04" db="EMBL/GenBank/DDBJ databases">
        <authorList>
            <person name="Waldvogel A.-M."/>
            <person name="Schoenle A."/>
        </authorList>
    </citation>
    <scope>NUCLEOTIDE SEQUENCE [LARGE SCALE GENOMIC DNA]</scope>
</reference>
<dbReference type="Proteomes" id="UP001497482">
    <property type="component" value="Chromosome 16"/>
</dbReference>
<dbReference type="EMBL" id="OZ035838">
    <property type="protein sequence ID" value="CAL1584060.1"/>
    <property type="molecule type" value="Genomic_DNA"/>
</dbReference>
<name>A0AAV2K2C7_KNICA</name>
<accession>A0AAV2K2C7</accession>
<gene>
    <name evidence="1" type="ORF">KC01_LOCUS14449</name>
</gene>
<evidence type="ECO:0000313" key="2">
    <source>
        <dbReference type="Proteomes" id="UP001497482"/>
    </source>
</evidence>
<organism evidence="1 2">
    <name type="scientific">Knipowitschia caucasica</name>
    <name type="common">Caucasian dwarf goby</name>
    <name type="synonym">Pomatoschistus caucasicus</name>
    <dbReference type="NCBI Taxonomy" id="637954"/>
    <lineage>
        <taxon>Eukaryota</taxon>
        <taxon>Metazoa</taxon>
        <taxon>Chordata</taxon>
        <taxon>Craniata</taxon>
        <taxon>Vertebrata</taxon>
        <taxon>Euteleostomi</taxon>
        <taxon>Actinopterygii</taxon>
        <taxon>Neopterygii</taxon>
        <taxon>Teleostei</taxon>
        <taxon>Neoteleostei</taxon>
        <taxon>Acanthomorphata</taxon>
        <taxon>Gobiaria</taxon>
        <taxon>Gobiiformes</taxon>
        <taxon>Gobioidei</taxon>
        <taxon>Gobiidae</taxon>
        <taxon>Gobiinae</taxon>
        <taxon>Knipowitschia</taxon>
    </lineage>
</organism>
<sequence length="123" mass="13430">MELYSFVPSRLCRRRDTLPDQWGAVCACVLQWLFLARSPPSAKALEVISGLQRGACTSAGLRDKPGGAGGGDGSACITSQAYAQALMLHAAHCDLLTRSAEDLKDKLQLQNRHMERSVHHRKV</sequence>
<proteinExistence type="predicted"/>